<evidence type="ECO:0000313" key="2">
    <source>
        <dbReference type="Proteomes" id="UP000199258"/>
    </source>
</evidence>
<organism evidence="1 2">
    <name type="scientific">Arthrobacter subterraneus</name>
    <dbReference type="NCBI Taxonomy" id="335973"/>
    <lineage>
        <taxon>Bacteria</taxon>
        <taxon>Bacillati</taxon>
        <taxon>Actinomycetota</taxon>
        <taxon>Actinomycetes</taxon>
        <taxon>Micrococcales</taxon>
        <taxon>Micrococcaceae</taxon>
        <taxon>Arthrobacter</taxon>
    </lineage>
</organism>
<proteinExistence type="predicted"/>
<protein>
    <submittedName>
        <fullName evidence="1">Uncharacterized protein</fullName>
    </submittedName>
</protein>
<dbReference type="AlphaFoldDB" id="A0A1G8HS58"/>
<reference evidence="1 2" key="1">
    <citation type="submission" date="2016-10" db="EMBL/GenBank/DDBJ databases">
        <authorList>
            <person name="de Groot N.N."/>
        </authorList>
    </citation>
    <scope>NUCLEOTIDE SEQUENCE [LARGE SCALE GENOMIC DNA]</scope>
    <source>
        <strain evidence="1 2">NP_1H</strain>
    </source>
</reference>
<dbReference type="Proteomes" id="UP000199258">
    <property type="component" value="Unassembled WGS sequence"/>
</dbReference>
<gene>
    <name evidence="1" type="ORF">SAMN04488693_1064</name>
</gene>
<dbReference type="EMBL" id="FNDT01000006">
    <property type="protein sequence ID" value="SDI09372.1"/>
    <property type="molecule type" value="Genomic_DNA"/>
</dbReference>
<accession>A0A1G8HS58</accession>
<sequence>MSSEEPWSSYDKDKLSKGWSYPLSRDEVFAALVSAGAVVGSLSFSRTEANFEGRMVLHSCWPSDARSQYLDARPHGRSPLLMWVSAVPSELRQRMSQELRENWLDQAAEWAAKAPMRGNAWTATDHYWILRYTEAAGLILEES</sequence>
<name>A0A1G8HS58_9MICC</name>
<evidence type="ECO:0000313" key="1">
    <source>
        <dbReference type="EMBL" id="SDI09372.1"/>
    </source>
</evidence>
<keyword evidence="2" id="KW-1185">Reference proteome</keyword>